<organism evidence="2 3">
    <name type="scientific">Acidothermus cellulolyticus (strain ATCC 43068 / DSM 8971 / 11B)</name>
    <dbReference type="NCBI Taxonomy" id="351607"/>
    <lineage>
        <taxon>Bacteria</taxon>
        <taxon>Bacillati</taxon>
        <taxon>Actinomycetota</taxon>
        <taxon>Actinomycetes</taxon>
        <taxon>Acidothermales</taxon>
        <taxon>Acidothermaceae</taxon>
        <taxon>Acidothermus</taxon>
    </lineage>
</organism>
<dbReference type="PANTHER" id="PTHR37298">
    <property type="entry name" value="UPF0111 PROTEIN YKAA"/>
    <property type="match status" value="1"/>
</dbReference>
<dbReference type="OrthoDB" id="9797568at2"/>
<dbReference type="eggNOG" id="COG1392">
    <property type="taxonomic scope" value="Bacteria"/>
</dbReference>
<evidence type="ECO:0008006" key="4">
    <source>
        <dbReference type="Google" id="ProtNLM"/>
    </source>
</evidence>
<dbReference type="PANTHER" id="PTHR37298:SF1">
    <property type="entry name" value="UPF0111 PROTEIN YKAA"/>
    <property type="match status" value="1"/>
</dbReference>
<keyword evidence="3" id="KW-1185">Reference proteome</keyword>
<accession>A0LWJ0</accession>
<dbReference type="InterPro" id="IPR038078">
    <property type="entry name" value="PhoU-like_sf"/>
</dbReference>
<proteinExistence type="inferred from homology"/>
<dbReference type="KEGG" id="ace:Acel_2028"/>
<protein>
    <recommendedName>
        <fullName evidence="4">Phosphate transport regulator</fullName>
    </recommendedName>
</protein>
<dbReference type="InParanoid" id="A0LWJ0"/>
<dbReference type="InterPro" id="IPR052912">
    <property type="entry name" value="UPF0111_domain"/>
</dbReference>
<dbReference type="HOGENOM" id="CLU_086031_3_0_11"/>
<dbReference type="InterPro" id="IPR018445">
    <property type="entry name" value="Put_Phosphate_transp_reg"/>
</dbReference>
<dbReference type="Gene3D" id="1.20.58.220">
    <property type="entry name" value="Phosphate transport system protein phou homolog 2, domain 2"/>
    <property type="match status" value="1"/>
</dbReference>
<evidence type="ECO:0000313" key="3">
    <source>
        <dbReference type="Proteomes" id="UP000008221"/>
    </source>
</evidence>
<name>A0LWJ0_ACIC1</name>
<dbReference type="AlphaFoldDB" id="A0LWJ0"/>
<evidence type="ECO:0000256" key="1">
    <source>
        <dbReference type="ARBA" id="ARBA00008591"/>
    </source>
</evidence>
<gene>
    <name evidence="2" type="ordered locus">Acel_2028</name>
</gene>
<dbReference type="Proteomes" id="UP000008221">
    <property type="component" value="Chromosome"/>
</dbReference>
<dbReference type="STRING" id="351607.Acel_2028"/>
<evidence type="ECO:0000313" key="2">
    <source>
        <dbReference type="EMBL" id="ABK53800.1"/>
    </source>
</evidence>
<sequence>MRFRLTPEGPAFFDMFATSAATLVRGIQAASRIFLPDADRSAVADEVRRIEHEADEITHGILRRLNSTFVTPFDRDDIYRLAGRLDDVMDFVEAGTDLIVLYRLSELPQEIAEQVHVLERAAAITADAMPRLRTRKGLDAYWIEVNRLENEADQLHRRLLAKLFDGHLDALTVLKLKEVSDQFESAADAFENVANTVETIVVKET</sequence>
<dbReference type="EMBL" id="CP000481">
    <property type="protein sequence ID" value="ABK53800.1"/>
    <property type="molecule type" value="Genomic_DNA"/>
</dbReference>
<dbReference type="Pfam" id="PF01865">
    <property type="entry name" value="PhoU_div"/>
    <property type="match status" value="1"/>
</dbReference>
<reference evidence="2 3" key="1">
    <citation type="journal article" date="2009" name="Genome Res.">
        <title>Complete genome of the cellulolytic thermophile Acidothermus cellulolyticus 11B provides insights into its ecophysiological and evolutionary adaptations.</title>
        <authorList>
            <person name="Barabote R.D."/>
            <person name="Xie G."/>
            <person name="Leu D.H."/>
            <person name="Normand P."/>
            <person name="Necsulea A."/>
            <person name="Daubin V."/>
            <person name="Medigue C."/>
            <person name="Adney W.S."/>
            <person name="Xu X.C."/>
            <person name="Lapidus A."/>
            <person name="Parales R.E."/>
            <person name="Detter C."/>
            <person name="Pujic P."/>
            <person name="Bruce D."/>
            <person name="Lavire C."/>
            <person name="Challacombe J.F."/>
            <person name="Brettin T.S."/>
            <person name="Berry A.M."/>
        </authorList>
    </citation>
    <scope>NUCLEOTIDE SEQUENCE [LARGE SCALE GENOMIC DNA]</scope>
    <source>
        <strain evidence="3">ATCC 43068 / DSM 8971 / 11B</strain>
    </source>
</reference>
<dbReference type="SUPFAM" id="SSF109755">
    <property type="entry name" value="PhoU-like"/>
    <property type="match status" value="1"/>
</dbReference>
<dbReference type="RefSeq" id="WP_011720863.1">
    <property type="nucleotide sequence ID" value="NC_008578.1"/>
</dbReference>
<comment type="similarity">
    <text evidence="1">Belongs to the UPF0111 family.</text>
</comment>